<accession>A0AAV0R044</accession>
<comment type="similarity">
    <text evidence="1 6">Belongs to the iron/ascorbate-dependent oxidoreductase family.</text>
</comment>
<dbReference type="InterPro" id="IPR050295">
    <property type="entry name" value="Plant_2OG-oxidoreductases"/>
</dbReference>
<feature type="domain" description="Fe2OG dioxygenase" evidence="8">
    <location>
        <begin position="256"/>
        <end position="356"/>
    </location>
</feature>
<keyword evidence="10" id="KW-1185">Reference proteome</keyword>
<dbReference type="Pfam" id="PF03171">
    <property type="entry name" value="2OG-FeII_Oxy"/>
    <property type="match status" value="1"/>
</dbReference>
<sequence>MAPAMELGGSLPFPKAHQLAASSKEVGGSLPVPDVQQPAVSSEEVGDSVPVPDVEEASSPLEVGGSLPVPNVQELAAVSEDVSARYIRPERELEQVAEGEFGQIPVIDMSKLVGGDDDESARLHSACKEWGFFQVINHGVAEEVITKMTENIQEFFSLPLEEKMEYAQLPTGMEGYGQAFVFSEKQTLDWGDMLFINATPINERRMRFWPTNPSSFRETLDKYAAEVEKAARSLMVSMAKNLGVEPAKLLSLFDDGVQSLRMNYYPPCEQASKVTGIAPHADGTGLTLLTRLNQAQGLQVMKEGKWVPIDPLPGAFIVNIGDMLEIITNGEYKSIEHRALVNDKNERLSIASFHDPSMSAMIEPLSDLFIKDEKKQTPNYKSISHRDYKKISRQMKLDGKDRGFITHMKIQA</sequence>
<dbReference type="AlphaFoldDB" id="A0AAV0R044"/>
<gene>
    <name evidence="9" type="ORF">LITE_LOCUS45625</name>
</gene>
<evidence type="ECO:0000256" key="1">
    <source>
        <dbReference type="ARBA" id="ARBA00008056"/>
    </source>
</evidence>
<dbReference type="GO" id="GO:0031418">
    <property type="term" value="F:L-ascorbic acid binding"/>
    <property type="evidence" value="ECO:0007669"/>
    <property type="project" value="UniProtKB-KW"/>
</dbReference>
<comment type="caution">
    <text evidence="9">The sequence shown here is derived from an EMBL/GenBank/DDBJ whole genome shotgun (WGS) entry which is preliminary data.</text>
</comment>
<dbReference type="InterPro" id="IPR005123">
    <property type="entry name" value="Oxoglu/Fe-dep_dioxygenase_dom"/>
</dbReference>
<dbReference type="InterPro" id="IPR044861">
    <property type="entry name" value="IPNS-like_FE2OG_OXY"/>
</dbReference>
<dbReference type="GO" id="GO:0016491">
    <property type="term" value="F:oxidoreductase activity"/>
    <property type="evidence" value="ECO:0007669"/>
    <property type="project" value="UniProtKB-KW"/>
</dbReference>
<keyword evidence="5 6" id="KW-0408">Iron</keyword>
<dbReference type="Pfam" id="PF14226">
    <property type="entry name" value="DIOX_N"/>
    <property type="match status" value="1"/>
</dbReference>
<keyword evidence="4 6" id="KW-0560">Oxidoreductase</keyword>
<dbReference type="EMBL" id="CAMGYJ010000010">
    <property type="protein sequence ID" value="CAI0550640.1"/>
    <property type="molecule type" value="Genomic_DNA"/>
</dbReference>
<dbReference type="SUPFAM" id="SSF51197">
    <property type="entry name" value="Clavaminate synthase-like"/>
    <property type="match status" value="1"/>
</dbReference>
<dbReference type="InterPro" id="IPR027443">
    <property type="entry name" value="IPNS-like_sf"/>
</dbReference>
<evidence type="ECO:0000256" key="6">
    <source>
        <dbReference type="RuleBase" id="RU003682"/>
    </source>
</evidence>
<dbReference type="PANTHER" id="PTHR47991">
    <property type="entry name" value="OXOGLUTARATE/IRON-DEPENDENT DIOXYGENASE"/>
    <property type="match status" value="1"/>
</dbReference>
<keyword evidence="3" id="KW-0847">Vitamin C</keyword>
<organism evidence="9 10">
    <name type="scientific">Linum tenue</name>
    <dbReference type="NCBI Taxonomy" id="586396"/>
    <lineage>
        <taxon>Eukaryota</taxon>
        <taxon>Viridiplantae</taxon>
        <taxon>Streptophyta</taxon>
        <taxon>Embryophyta</taxon>
        <taxon>Tracheophyta</taxon>
        <taxon>Spermatophyta</taxon>
        <taxon>Magnoliopsida</taxon>
        <taxon>eudicotyledons</taxon>
        <taxon>Gunneridae</taxon>
        <taxon>Pentapetalae</taxon>
        <taxon>rosids</taxon>
        <taxon>fabids</taxon>
        <taxon>Malpighiales</taxon>
        <taxon>Linaceae</taxon>
        <taxon>Linum</taxon>
    </lineage>
</organism>
<dbReference type="FunFam" id="2.60.120.330:FF:000001">
    <property type="entry name" value="Protein SRG1"/>
    <property type="match status" value="1"/>
</dbReference>
<feature type="region of interest" description="Disordered" evidence="7">
    <location>
        <begin position="19"/>
        <end position="66"/>
    </location>
</feature>
<name>A0AAV0R044_9ROSI</name>
<proteinExistence type="inferred from homology"/>
<dbReference type="InterPro" id="IPR026992">
    <property type="entry name" value="DIOX_N"/>
</dbReference>
<dbReference type="Proteomes" id="UP001154282">
    <property type="component" value="Unassembled WGS sequence"/>
</dbReference>
<reference evidence="9" key="1">
    <citation type="submission" date="2022-08" db="EMBL/GenBank/DDBJ databases">
        <authorList>
            <person name="Gutierrez-Valencia J."/>
        </authorList>
    </citation>
    <scope>NUCLEOTIDE SEQUENCE</scope>
</reference>
<evidence type="ECO:0000256" key="5">
    <source>
        <dbReference type="ARBA" id="ARBA00023004"/>
    </source>
</evidence>
<evidence type="ECO:0000313" key="10">
    <source>
        <dbReference type="Proteomes" id="UP001154282"/>
    </source>
</evidence>
<evidence type="ECO:0000313" key="9">
    <source>
        <dbReference type="EMBL" id="CAI0550640.1"/>
    </source>
</evidence>
<evidence type="ECO:0000256" key="7">
    <source>
        <dbReference type="SAM" id="MobiDB-lite"/>
    </source>
</evidence>
<evidence type="ECO:0000256" key="3">
    <source>
        <dbReference type="ARBA" id="ARBA00022896"/>
    </source>
</evidence>
<dbReference type="PROSITE" id="PS51471">
    <property type="entry name" value="FE2OG_OXY"/>
    <property type="match status" value="1"/>
</dbReference>
<evidence type="ECO:0000259" key="8">
    <source>
        <dbReference type="PROSITE" id="PS51471"/>
    </source>
</evidence>
<evidence type="ECO:0000256" key="2">
    <source>
        <dbReference type="ARBA" id="ARBA00022723"/>
    </source>
</evidence>
<keyword evidence="2 6" id="KW-0479">Metal-binding</keyword>
<dbReference type="GO" id="GO:0046872">
    <property type="term" value="F:metal ion binding"/>
    <property type="evidence" value="ECO:0007669"/>
    <property type="project" value="UniProtKB-KW"/>
</dbReference>
<protein>
    <recommendedName>
        <fullName evidence="8">Fe2OG dioxygenase domain-containing protein</fullName>
    </recommendedName>
</protein>
<dbReference type="Gene3D" id="2.60.120.330">
    <property type="entry name" value="B-lactam Antibiotic, Isopenicillin N Synthase, Chain"/>
    <property type="match status" value="1"/>
</dbReference>
<evidence type="ECO:0000256" key="4">
    <source>
        <dbReference type="ARBA" id="ARBA00023002"/>
    </source>
</evidence>